<keyword evidence="3 5" id="KW-0732">Signal</keyword>
<feature type="chain" id="PRO_5006407810" evidence="5">
    <location>
        <begin position="29"/>
        <end position="285"/>
    </location>
</feature>
<dbReference type="GO" id="GO:0030313">
    <property type="term" value="C:cell envelope"/>
    <property type="evidence" value="ECO:0007669"/>
    <property type="project" value="UniProtKB-SubCell"/>
</dbReference>
<feature type="signal peptide" evidence="5">
    <location>
        <begin position="1"/>
        <end position="28"/>
    </location>
</feature>
<dbReference type="Gene3D" id="3.40.190.10">
    <property type="entry name" value="Periplasmic binding protein-like II"/>
    <property type="match status" value="2"/>
</dbReference>
<evidence type="ECO:0000259" key="6">
    <source>
        <dbReference type="SMART" id="SM00062"/>
    </source>
</evidence>
<dbReference type="PATRIC" id="fig|1423731.3.peg.1685"/>
<evidence type="ECO:0000256" key="5">
    <source>
        <dbReference type="SAM" id="SignalP"/>
    </source>
</evidence>
<keyword evidence="8" id="KW-1185">Reference proteome</keyword>
<evidence type="ECO:0000256" key="1">
    <source>
        <dbReference type="ARBA" id="ARBA00004196"/>
    </source>
</evidence>
<proteinExistence type="inferred from homology"/>
<gene>
    <name evidence="7" type="ORF">FC81_GL001644</name>
</gene>
<dbReference type="PANTHER" id="PTHR35936:SF34">
    <property type="entry name" value="ABC TRANSPORTER EXTRACELLULAR-BINDING PROTEIN YCKB-RELATED"/>
    <property type="match status" value="1"/>
</dbReference>
<dbReference type="InterPro" id="IPR001638">
    <property type="entry name" value="Solute-binding_3/MltF_N"/>
</dbReference>
<reference evidence="7 8" key="1">
    <citation type="journal article" date="2015" name="Genome Announc.">
        <title>Expanding the biotechnology potential of lactobacilli through comparative genomics of 213 strains and associated genera.</title>
        <authorList>
            <person name="Sun Z."/>
            <person name="Harris H.M."/>
            <person name="McCann A."/>
            <person name="Guo C."/>
            <person name="Argimon S."/>
            <person name="Zhang W."/>
            <person name="Yang X."/>
            <person name="Jeffery I.B."/>
            <person name="Cooney J.C."/>
            <person name="Kagawa T.F."/>
            <person name="Liu W."/>
            <person name="Song Y."/>
            <person name="Salvetti E."/>
            <person name="Wrobel A."/>
            <person name="Rasinkangas P."/>
            <person name="Parkhill J."/>
            <person name="Rea M.C."/>
            <person name="O'Sullivan O."/>
            <person name="Ritari J."/>
            <person name="Douillard F.P."/>
            <person name="Paul Ross R."/>
            <person name="Yang R."/>
            <person name="Briner A.E."/>
            <person name="Felis G.E."/>
            <person name="de Vos W.M."/>
            <person name="Barrangou R."/>
            <person name="Klaenhammer T.R."/>
            <person name="Caufield P.W."/>
            <person name="Cui Y."/>
            <person name="Zhang H."/>
            <person name="O'Toole P.W."/>
        </authorList>
    </citation>
    <scope>NUCLEOTIDE SEQUENCE [LARGE SCALE GENOMIC DNA]</scope>
    <source>
        <strain evidence="7 8">DSM 19910</strain>
    </source>
</reference>
<protein>
    <submittedName>
        <fullName evidence="7">Amino acid ABC superfamily ATP binding cassette transporter, binding protein</fullName>
    </submittedName>
</protein>
<feature type="domain" description="Solute-binding protein family 3/N-terminal" evidence="6">
    <location>
        <begin position="34"/>
        <end position="262"/>
    </location>
</feature>
<dbReference type="InterPro" id="IPR018313">
    <property type="entry name" value="SBP_3_CS"/>
</dbReference>
<dbReference type="EMBL" id="AZEF01000032">
    <property type="protein sequence ID" value="KRL00811.1"/>
    <property type="molecule type" value="Genomic_DNA"/>
</dbReference>
<dbReference type="RefSeq" id="WP_057745247.1">
    <property type="nucleotide sequence ID" value="NZ_AZEF01000032.1"/>
</dbReference>
<comment type="subcellular location">
    <subcellularLocation>
        <location evidence="1">Cell envelope</location>
    </subcellularLocation>
</comment>
<name>A0A0R1M9C5_9LACO</name>
<evidence type="ECO:0000313" key="8">
    <source>
        <dbReference type="Proteomes" id="UP000051621"/>
    </source>
</evidence>
<organism evidence="7 8">
    <name type="scientific">Liquorilactobacillus capillatus DSM 19910</name>
    <dbReference type="NCBI Taxonomy" id="1423731"/>
    <lineage>
        <taxon>Bacteria</taxon>
        <taxon>Bacillati</taxon>
        <taxon>Bacillota</taxon>
        <taxon>Bacilli</taxon>
        <taxon>Lactobacillales</taxon>
        <taxon>Lactobacillaceae</taxon>
        <taxon>Liquorilactobacillus</taxon>
    </lineage>
</organism>
<dbReference type="STRING" id="1423731.FC81_GL001644"/>
<dbReference type="Proteomes" id="UP000051621">
    <property type="component" value="Unassembled WGS sequence"/>
</dbReference>
<evidence type="ECO:0000256" key="3">
    <source>
        <dbReference type="ARBA" id="ARBA00022729"/>
    </source>
</evidence>
<comment type="similarity">
    <text evidence="2 4">Belongs to the bacterial solute-binding protein 3 family.</text>
</comment>
<dbReference type="PANTHER" id="PTHR35936">
    <property type="entry name" value="MEMBRANE-BOUND LYTIC MUREIN TRANSGLYCOSYLASE F"/>
    <property type="match status" value="1"/>
</dbReference>
<dbReference type="PROSITE" id="PS01039">
    <property type="entry name" value="SBP_BACTERIAL_3"/>
    <property type="match status" value="1"/>
</dbReference>
<accession>A0A0R1M9C5</accession>
<evidence type="ECO:0000256" key="4">
    <source>
        <dbReference type="RuleBase" id="RU003744"/>
    </source>
</evidence>
<comment type="caution">
    <text evidence="7">The sequence shown here is derived from an EMBL/GenBank/DDBJ whole genome shotgun (WGS) entry which is preliminary data.</text>
</comment>
<evidence type="ECO:0000313" key="7">
    <source>
        <dbReference type="EMBL" id="KRL00811.1"/>
    </source>
</evidence>
<dbReference type="SMART" id="SM00062">
    <property type="entry name" value="PBPb"/>
    <property type="match status" value="1"/>
</dbReference>
<dbReference type="OrthoDB" id="8613538at2"/>
<evidence type="ECO:0000256" key="2">
    <source>
        <dbReference type="ARBA" id="ARBA00010333"/>
    </source>
</evidence>
<dbReference type="AlphaFoldDB" id="A0A0R1M9C5"/>
<sequence length="285" mass="31499">MLRKKWLFSLVLTVTCILGLVDTGSISAASSNDTLTVATSGTLYPTSYHDSKTKKLTGYDVEVIKAVAKKMHKKVVFKEYNVDGMLTAVKSGKADVAINDFAISPVRQKSYLMSTPIKHSFNSLVVRANDNSGIHKWADLKGKRSAGEAGTNYQRLAQQLGAKPVNYDNVTNDIYLRDVKKGKTDFIMNDYYLQKLALKAVPNNGLKIIPNMYFTTNEDGKGEGIIIGKSNKKLQKQVNTQLAQLKKNGSLSKMAKKYYGADVTKKPSVHISKKFTIQSNKYAGQ</sequence>
<dbReference type="Pfam" id="PF00497">
    <property type="entry name" value="SBP_bac_3"/>
    <property type="match status" value="1"/>
</dbReference>
<dbReference type="SUPFAM" id="SSF53850">
    <property type="entry name" value="Periplasmic binding protein-like II"/>
    <property type="match status" value="1"/>
</dbReference>